<reference evidence="1" key="1">
    <citation type="submission" date="2021-05" db="EMBL/GenBank/DDBJ databases">
        <authorList>
            <person name="Scholz U."/>
            <person name="Mascher M."/>
            <person name="Fiebig A."/>
        </authorList>
    </citation>
    <scope>NUCLEOTIDE SEQUENCE [LARGE SCALE GENOMIC DNA]</scope>
</reference>
<keyword evidence="2" id="KW-1185">Reference proteome</keyword>
<proteinExistence type="predicted"/>
<evidence type="ECO:0000313" key="2">
    <source>
        <dbReference type="Proteomes" id="UP001732700"/>
    </source>
</evidence>
<reference evidence="1" key="2">
    <citation type="submission" date="2025-09" db="UniProtKB">
        <authorList>
            <consortium name="EnsemblPlants"/>
        </authorList>
    </citation>
    <scope>IDENTIFICATION</scope>
</reference>
<dbReference type="Proteomes" id="UP001732700">
    <property type="component" value="Chromosome 6C"/>
</dbReference>
<accession>A0ACD5Z839</accession>
<protein>
    <submittedName>
        <fullName evidence="1">Uncharacterized protein</fullName>
    </submittedName>
</protein>
<name>A0ACD5Z839_AVESA</name>
<organism evidence="1 2">
    <name type="scientific">Avena sativa</name>
    <name type="common">Oat</name>
    <dbReference type="NCBI Taxonomy" id="4498"/>
    <lineage>
        <taxon>Eukaryota</taxon>
        <taxon>Viridiplantae</taxon>
        <taxon>Streptophyta</taxon>
        <taxon>Embryophyta</taxon>
        <taxon>Tracheophyta</taxon>
        <taxon>Spermatophyta</taxon>
        <taxon>Magnoliopsida</taxon>
        <taxon>Liliopsida</taxon>
        <taxon>Poales</taxon>
        <taxon>Poaceae</taxon>
        <taxon>BOP clade</taxon>
        <taxon>Pooideae</taxon>
        <taxon>Poodae</taxon>
        <taxon>Poeae</taxon>
        <taxon>Poeae Chloroplast Group 1 (Aveneae type)</taxon>
        <taxon>Aveninae</taxon>
        <taxon>Avena</taxon>
    </lineage>
</organism>
<dbReference type="EnsemblPlants" id="AVESA.00010b.r2.6CG1121520.1">
    <property type="protein sequence ID" value="AVESA.00010b.r2.6CG1121520.1.CDS"/>
    <property type="gene ID" value="AVESA.00010b.r2.6CG1121520"/>
</dbReference>
<sequence length="497" mass="54857">MHELLSVLLPLMLPVVIVILWRSPRAPSSKALGALRSALVRLLSQPVVVVRDRMTAHHLLVRGSIGGSFSDRPTSTVASFVVTGQRFHNLNSAPYGPLWRAMRRNITSDVLNPLRLHRFRPARRRALLGLVADLSQQRKSSPNGLVLAAESIRSAMFGLIVSMCFGDGVDEARIRAMADAQNDLIQVFPGMPIFSKHAGSISRIMYRKRWNKLLALRQKQEEMYLPLIDARRSRRHRSASEPPAYVDTLIGLGVPVPGEHSQVPSSRRALKDGELVGMCTEFLGAGSEAVAAELQWIMAYIVKRPDMQEAVRREIDAVVGADAEEVSEEVLGKLEYLNAVVLEALRLHPTVPSVFRQVTESDHLILDGRPIPAGTVVVFPPWSVARDKTAWADPDEFKPERFLAGGGGQSLSLLAAAGSAGEIRMMPFGAGRRMCPGMGVAVLHLVYFMANLVREFEWREADGELAVDLKPQVAFFTVMGRPLRARLVLRREDKLGG</sequence>
<evidence type="ECO:0000313" key="1">
    <source>
        <dbReference type="EnsemblPlants" id="AVESA.00010b.r2.6CG1121520.1.CDS"/>
    </source>
</evidence>